<gene>
    <name evidence="2" type="ORF">HCK00_23780</name>
</gene>
<evidence type="ECO:0000313" key="3">
    <source>
        <dbReference type="Proteomes" id="UP000695264"/>
    </source>
</evidence>
<evidence type="ECO:0000256" key="1">
    <source>
        <dbReference type="SAM" id="MobiDB-lite"/>
    </source>
</evidence>
<dbReference type="EMBL" id="JAATEN010000025">
    <property type="protein sequence ID" value="NJQ03463.1"/>
    <property type="molecule type" value="Genomic_DNA"/>
</dbReference>
<sequence length="168" mass="16924">MARPSRAASRAAVPRTTPPRTAGPRAATPRTGAPRAAVRRAPARRRPVTCLALLLMLLALCAGTPQAATPFHGAPGTAGPPYAAAAGPDAGPSAEDGHPASRPAPVRAQRDTTGDRPAAPLHAAVTPRCPATTPPRAVRAAPPGPRPGPHPAGTERRRDRAPPAPAAS</sequence>
<keyword evidence="3" id="KW-1185">Reference proteome</keyword>
<comment type="caution">
    <text evidence="2">The sequence shown here is derived from an EMBL/GenBank/DDBJ whole genome shotgun (WGS) entry which is preliminary data.</text>
</comment>
<accession>A0ABX1C4C4</accession>
<feature type="region of interest" description="Disordered" evidence="1">
    <location>
        <begin position="66"/>
        <end position="168"/>
    </location>
</feature>
<dbReference type="Proteomes" id="UP000695264">
    <property type="component" value="Unassembled WGS sequence"/>
</dbReference>
<name>A0ABX1C4C4_9ACTN</name>
<proteinExistence type="predicted"/>
<feature type="compositionally biased region" description="Low complexity" evidence="1">
    <location>
        <begin position="1"/>
        <end position="36"/>
    </location>
</feature>
<feature type="compositionally biased region" description="Low complexity" evidence="1">
    <location>
        <begin position="123"/>
        <end position="141"/>
    </location>
</feature>
<reference evidence="2 3" key="1">
    <citation type="submission" date="2020-03" db="EMBL/GenBank/DDBJ databases">
        <title>WGS of actinomycetes isolated from Thailand.</title>
        <authorList>
            <person name="Thawai C."/>
        </authorList>
    </citation>
    <scope>NUCLEOTIDE SEQUENCE [LARGE SCALE GENOMIC DNA]</scope>
    <source>
        <strain evidence="2 3">PLAI 1-29</strain>
    </source>
</reference>
<protein>
    <submittedName>
        <fullName evidence="2">Uncharacterized protein</fullName>
    </submittedName>
</protein>
<dbReference type="RefSeq" id="WP_168104090.1">
    <property type="nucleotide sequence ID" value="NZ_JAATEN010000025.1"/>
</dbReference>
<feature type="compositionally biased region" description="Low complexity" evidence="1">
    <location>
        <begin position="73"/>
        <end position="94"/>
    </location>
</feature>
<feature type="region of interest" description="Disordered" evidence="1">
    <location>
        <begin position="1"/>
        <end position="44"/>
    </location>
</feature>
<organism evidence="2 3">
    <name type="scientific">Streptomyces zingiberis</name>
    <dbReference type="NCBI Taxonomy" id="2053010"/>
    <lineage>
        <taxon>Bacteria</taxon>
        <taxon>Bacillati</taxon>
        <taxon>Actinomycetota</taxon>
        <taxon>Actinomycetes</taxon>
        <taxon>Kitasatosporales</taxon>
        <taxon>Streptomycetaceae</taxon>
        <taxon>Streptomyces</taxon>
    </lineage>
</organism>
<evidence type="ECO:0000313" key="2">
    <source>
        <dbReference type="EMBL" id="NJQ03463.1"/>
    </source>
</evidence>